<proteinExistence type="predicted"/>
<organism evidence="1 2">
    <name type="scientific">Halobacillus alkaliphilus</name>
    <dbReference type="NCBI Taxonomy" id="396056"/>
    <lineage>
        <taxon>Bacteria</taxon>
        <taxon>Bacillati</taxon>
        <taxon>Bacillota</taxon>
        <taxon>Bacilli</taxon>
        <taxon>Bacillales</taxon>
        <taxon>Bacillaceae</taxon>
        <taxon>Halobacillus</taxon>
    </lineage>
</organism>
<dbReference type="OrthoDB" id="2691485at2"/>
<reference evidence="2" key="1">
    <citation type="submission" date="2016-10" db="EMBL/GenBank/DDBJ databases">
        <authorList>
            <person name="Varghese N."/>
            <person name="Submissions S."/>
        </authorList>
    </citation>
    <scope>NUCLEOTIDE SEQUENCE [LARGE SCALE GENOMIC DNA]</scope>
    <source>
        <strain evidence="2">FP5</strain>
    </source>
</reference>
<sequence length="118" mass="14072">MALEKHTKDLKQLIDHLHTQFLETEGPVDKKNHAFFEKVKEETSPMFELNSLWSEEAEEYVKNRGASVHPNQIKSTNENIEMIILHSYYVDVHRKRFKELYQSVHYVLDMILSDIKNR</sequence>
<accession>A0A1I2K2D3</accession>
<gene>
    <name evidence="1" type="ORF">SAMN05216353_10393</name>
</gene>
<dbReference type="Pfam" id="PF08807">
    <property type="entry name" value="DUF1798"/>
    <property type="match status" value="1"/>
</dbReference>
<dbReference type="EMBL" id="FOOG01000003">
    <property type="protein sequence ID" value="SFF61395.1"/>
    <property type="molecule type" value="Genomic_DNA"/>
</dbReference>
<protein>
    <recommendedName>
        <fullName evidence="3">DUF1798 family protein</fullName>
    </recommendedName>
</protein>
<evidence type="ECO:0000313" key="1">
    <source>
        <dbReference type="EMBL" id="SFF61395.1"/>
    </source>
</evidence>
<dbReference type="AlphaFoldDB" id="A0A1I2K2D3"/>
<dbReference type="InterPro" id="IPR023351">
    <property type="entry name" value="YppE-like_sf"/>
</dbReference>
<dbReference type="Gene3D" id="1.20.120.440">
    <property type="entry name" value="YppE-like"/>
    <property type="match status" value="1"/>
</dbReference>
<dbReference type="RefSeq" id="WP_089750029.1">
    <property type="nucleotide sequence ID" value="NZ_FOOG01000003.1"/>
</dbReference>
<dbReference type="Proteomes" id="UP000198897">
    <property type="component" value="Unassembled WGS sequence"/>
</dbReference>
<name>A0A1I2K2D3_9BACI</name>
<evidence type="ECO:0008006" key="3">
    <source>
        <dbReference type="Google" id="ProtNLM"/>
    </source>
</evidence>
<evidence type="ECO:0000313" key="2">
    <source>
        <dbReference type="Proteomes" id="UP000198897"/>
    </source>
</evidence>
<dbReference type="SUPFAM" id="SSF140415">
    <property type="entry name" value="YppE-like"/>
    <property type="match status" value="1"/>
</dbReference>
<dbReference type="InterPro" id="IPR014913">
    <property type="entry name" value="YppE-like"/>
</dbReference>
<keyword evidence="2" id="KW-1185">Reference proteome</keyword>